<dbReference type="Proteomes" id="UP000471640">
    <property type="component" value="Unassembled WGS sequence"/>
</dbReference>
<keyword evidence="3" id="KW-1185">Reference proteome</keyword>
<reference evidence="3" key="1">
    <citation type="journal article" date="2020" name="Microbiol. Resour. Announc.">
        <title>Draft Genome Sequences of Thiorhodococcus mannitoliphagus and Thiorhodococcus minor, Purple Sulfur Photosynthetic Bacteria in the Gammaproteobacterial Family Chromatiaceae.</title>
        <authorList>
            <person name="Aviles F.A."/>
            <person name="Meyer T.E."/>
            <person name="Kyndt J.A."/>
        </authorList>
    </citation>
    <scope>NUCLEOTIDE SEQUENCE [LARGE SCALE GENOMIC DNA]</scope>
    <source>
        <strain evidence="3">DSM 18266</strain>
    </source>
</reference>
<reference evidence="2 3" key="2">
    <citation type="submission" date="2020-02" db="EMBL/GenBank/DDBJ databases">
        <title>Genome sequences of Thiorhodococcus mannitoliphagus and Thiorhodococcus minor, purple sulfur photosynthetic bacteria in the gammaproteobacterial family, Chromatiaceae.</title>
        <authorList>
            <person name="Aviles F.A."/>
            <person name="Meyer T.E."/>
            <person name="Kyndt J.A."/>
        </authorList>
    </citation>
    <scope>NUCLEOTIDE SEQUENCE [LARGE SCALE GENOMIC DNA]</scope>
    <source>
        <strain evidence="2 3">DSM 18266</strain>
    </source>
</reference>
<dbReference type="PROSITE" id="PS50075">
    <property type="entry name" value="CARRIER"/>
    <property type="match status" value="1"/>
</dbReference>
<evidence type="ECO:0000313" key="2">
    <source>
        <dbReference type="EMBL" id="NEX20730.1"/>
    </source>
</evidence>
<evidence type="ECO:0000313" key="3">
    <source>
        <dbReference type="Proteomes" id="UP000471640"/>
    </source>
</evidence>
<sequence length="95" mass="10393">MGLDTLERELIEAICTTCNLQDVETTSIKADDPLIGPESALGIDSLDALEIVVMVQKDYGVRIESENTSRIVLQSAASLASHIRKYSPYDLDHGE</sequence>
<gene>
    <name evidence="2" type="ORF">G3480_10480</name>
</gene>
<dbReference type="SUPFAM" id="SSF47336">
    <property type="entry name" value="ACP-like"/>
    <property type="match status" value="1"/>
</dbReference>
<dbReference type="EMBL" id="JAAIJR010000035">
    <property type="protein sequence ID" value="NEX20730.1"/>
    <property type="molecule type" value="Genomic_DNA"/>
</dbReference>
<comment type="caution">
    <text evidence="2">The sequence shown here is derived from an EMBL/GenBank/DDBJ whole genome shotgun (WGS) entry which is preliminary data.</text>
</comment>
<dbReference type="Pfam" id="PF00550">
    <property type="entry name" value="PP-binding"/>
    <property type="match status" value="1"/>
</dbReference>
<organism evidence="2 3">
    <name type="scientific">Thiorhodococcus mannitoliphagus</name>
    <dbReference type="NCBI Taxonomy" id="329406"/>
    <lineage>
        <taxon>Bacteria</taxon>
        <taxon>Pseudomonadati</taxon>
        <taxon>Pseudomonadota</taxon>
        <taxon>Gammaproteobacteria</taxon>
        <taxon>Chromatiales</taxon>
        <taxon>Chromatiaceae</taxon>
        <taxon>Thiorhodococcus</taxon>
    </lineage>
</organism>
<evidence type="ECO:0000259" key="1">
    <source>
        <dbReference type="PROSITE" id="PS50075"/>
    </source>
</evidence>
<dbReference type="InterPro" id="IPR009081">
    <property type="entry name" value="PP-bd_ACP"/>
</dbReference>
<dbReference type="Gene3D" id="1.10.1200.10">
    <property type="entry name" value="ACP-like"/>
    <property type="match status" value="1"/>
</dbReference>
<proteinExistence type="predicted"/>
<dbReference type="AlphaFoldDB" id="A0A6P1DTF1"/>
<protein>
    <submittedName>
        <fullName evidence="2">Acyl carrier protein</fullName>
    </submittedName>
</protein>
<name>A0A6P1DTF1_9GAMM</name>
<accession>A0A6P1DTF1</accession>
<feature type="domain" description="Carrier" evidence="1">
    <location>
        <begin position="4"/>
        <end position="87"/>
    </location>
</feature>
<dbReference type="InterPro" id="IPR036736">
    <property type="entry name" value="ACP-like_sf"/>
</dbReference>